<organism evidence="1 2">
    <name type="scientific">Lojkania enalia</name>
    <dbReference type="NCBI Taxonomy" id="147567"/>
    <lineage>
        <taxon>Eukaryota</taxon>
        <taxon>Fungi</taxon>
        <taxon>Dikarya</taxon>
        <taxon>Ascomycota</taxon>
        <taxon>Pezizomycotina</taxon>
        <taxon>Dothideomycetes</taxon>
        <taxon>Pleosporomycetidae</taxon>
        <taxon>Pleosporales</taxon>
        <taxon>Pleosporales incertae sedis</taxon>
        <taxon>Lojkania</taxon>
    </lineage>
</organism>
<evidence type="ECO:0000313" key="1">
    <source>
        <dbReference type="EMBL" id="KAF2261204.1"/>
    </source>
</evidence>
<dbReference type="AlphaFoldDB" id="A0A9P4K1I8"/>
<dbReference type="EMBL" id="ML986662">
    <property type="protein sequence ID" value="KAF2261204.1"/>
    <property type="molecule type" value="Genomic_DNA"/>
</dbReference>
<proteinExistence type="predicted"/>
<comment type="caution">
    <text evidence="1">The sequence shown here is derived from an EMBL/GenBank/DDBJ whole genome shotgun (WGS) entry which is preliminary data.</text>
</comment>
<dbReference type="OrthoDB" id="4916058at2759"/>
<keyword evidence="2" id="KW-1185">Reference proteome</keyword>
<sequence length="124" mass="14460">MNNSPSLREDNERKYLRSLQHGDAQRDREQYANKGRDTLLDKYSEDEFEQLLSKLEAHSTAANSSSAAECHFTTLADILLRHYVHLRGGDYLSIEILDLFMFKFKREAPIRSILIFTTRSSKYN</sequence>
<name>A0A9P4K1I8_9PLEO</name>
<accession>A0A9P4K1I8</accession>
<gene>
    <name evidence="1" type="ORF">CC78DRAFT_360949</name>
</gene>
<evidence type="ECO:0000313" key="2">
    <source>
        <dbReference type="Proteomes" id="UP000800093"/>
    </source>
</evidence>
<dbReference type="Proteomes" id="UP000800093">
    <property type="component" value="Unassembled WGS sequence"/>
</dbReference>
<protein>
    <submittedName>
        <fullName evidence="1">Uncharacterized protein</fullName>
    </submittedName>
</protein>
<reference evidence="2" key="1">
    <citation type="journal article" date="2020" name="Stud. Mycol.">
        <title>101 Dothideomycetes genomes: A test case for predicting lifestyles and emergence of pathogens.</title>
        <authorList>
            <person name="Haridas S."/>
            <person name="Albert R."/>
            <person name="Binder M."/>
            <person name="Bloem J."/>
            <person name="LaButti K."/>
            <person name="Salamov A."/>
            <person name="Andreopoulos B."/>
            <person name="Baker S."/>
            <person name="Barry K."/>
            <person name="Bills G."/>
            <person name="Bluhm B."/>
            <person name="Cannon C."/>
            <person name="Castanera R."/>
            <person name="Culley D."/>
            <person name="Daum C."/>
            <person name="Ezra D."/>
            <person name="Gonzalez J."/>
            <person name="Henrissat B."/>
            <person name="Kuo A."/>
            <person name="Liang C."/>
            <person name="Lipzen A."/>
            <person name="Lutzoni F."/>
            <person name="Magnuson J."/>
            <person name="Mondo S."/>
            <person name="Nolan M."/>
            <person name="Ohm R."/>
            <person name="Pangilinan J."/>
            <person name="Park H.-J."/>
            <person name="Ramirez L."/>
            <person name="Alfaro M."/>
            <person name="Sun H."/>
            <person name="Tritt A."/>
            <person name="Yoshinaga Y."/>
            <person name="Zwiers L.-H."/>
            <person name="Turgeon B."/>
            <person name="Goodwin S."/>
            <person name="Spatafora J."/>
            <person name="Crous P."/>
            <person name="Grigoriev I."/>
        </authorList>
    </citation>
    <scope>NUCLEOTIDE SEQUENCE [LARGE SCALE GENOMIC DNA]</scope>
    <source>
        <strain evidence="2">CBS 304.66</strain>
    </source>
</reference>